<dbReference type="Pfam" id="PF13414">
    <property type="entry name" value="TPR_11"/>
    <property type="match status" value="1"/>
</dbReference>
<accession>A0A2U2PBX2</accession>
<evidence type="ECO:0000256" key="1">
    <source>
        <dbReference type="PROSITE-ProRule" id="PRU00339"/>
    </source>
</evidence>
<sequence>MQIGKRIILLILMLTFSFTGQSQDIKSLITEGNQLNASGDFKGAINQYESALAIEPNNITVKYNLAFSLEAAGRGRESIPYLEDVVRSDASKTIITSSYQLLGGIYDQQGLTRQSIDSYLNGLRIAPADHHLLYGLGLVYFRSRRYDEAEKAAVKAFASDREHAATIRLYSLVSFHQNKRAQALLGLCTLLLLEPRGPHAEEAYNNIQSILRGGTLKQEPGIKLPKLDSEAIAFNQIIRSAVQIAANKPVKKPDLFTEQLQSIFSMMGEYSEKQQKSSFFTTEIVPFFHKLSQSPDLITYSYYIRQKTDKNAATWLTAHGQQTEQLKDWIAKYEKGN</sequence>
<dbReference type="EMBL" id="QEAS01000019">
    <property type="protein sequence ID" value="PWG78906.1"/>
    <property type="molecule type" value="Genomic_DNA"/>
</dbReference>
<dbReference type="PANTHER" id="PTHR12558:SF33">
    <property type="entry name" value="BLL7664 PROTEIN"/>
    <property type="match status" value="1"/>
</dbReference>
<keyword evidence="1" id="KW-0802">TPR repeat</keyword>
<evidence type="ECO:0000313" key="2">
    <source>
        <dbReference type="EMBL" id="PWG78906.1"/>
    </source>
</evidence>
<dbReference type="PROSITE" id="PS50005">
    <property type="entry name" value="TPR"/>
    <property type="match status" value="1"/>
</dbReference>
<dbReference type="RefSeq" id="WP_109417543.1">
    <property type="nucleotide sequence ID" value="NZ_QEAS01000019.1"/>
</dbReference>
<dbReference type="AlphaFoldDB" id="A0A2U2PBX2"/>
<dbReference type="Proteomes" id="UP000245647">
    <property type="component" value="Unassembled WGS sequence"/>
</dbReference>
<name>A0A2U2PBX2_9SPHI</name>
<organism evidence="2 3">
    <name type="scientific">Pararcticibacter amylolyticus</name>
    <dbReference type="NCBI Taxonomy" id="2173175"/>
    <lineage>
        <taxon>Bacteria</taxon>
        <taxon>Pseudomonadati</taxon>
        <taxon>Bacteroidota</taxon>
        <taxon>Sphingobacteriia</taxon>
        <taxon>Sphingobacteriales</taxon>
        <taxon>Sphingobacteriaceae</taxon>
        <taxon>Pararcticibacter</taxon>
    </lineage>
</organism>
<comment type="caution">
    <text evidence="2">The sequence shown here is derived from an EMBL/GenBank/DDBJ whole genome shotgun (WGS) entry which is preliminary data.</text>
</comment>
<reference evidence="2 3" key="1">
    <citation type="submission" date="2018-04" db="EMBL/GenBank/DDBJ databases">
        <title>Pedobacter chongqingensis sp. nov., isolated from a rottenly hemp rope.</title>
        <authorList>
            <person name="Cai Y."/>
        </authorList>
    </citation>
    <scope>NUCLEOTIDE SEQUENCE [LARGE SCALE GENOMIC DNA]</scope>
    <source>
        <strain evidence="2 3">FJ4-8</strain>
    </source>
</reference>
<dbReference type="Pfam" id="PF13432">
    <property type="entry name" value="TPR_16"/>
    <property type="match status" value="1"/>
</dbReference>
<feature type="repeat" description="TPR" evidence="1">
    <location>
        <begin position="25"/>
        <end position="58"/>
    </location>
</feature>
<gene>
    <name evidence="2" type="ORF">DDR33_19830</name>
</gene>
<keyword evidence="3" id="KW-1185">Reference proteome</keyword>
<dbReference type="InterPro" id="IPR019734">
    <property type="entry name" value="TPR_rpt"/>
</dbReference>
<evidence type="ECO:0000313" key="3">
    <source>
        <dbReference type="Proteomes" id="UP000245647"/>
    </source>
</evidence>
<dbReference type="SMART" id="SM00028">
    <property type="entry name" value="TPR"/>
    <property type="match status" value="4"/>
</dbReference>
<protein>
    <submittedName>
        <fullName evidence="2">Uncharacterized protein</fullName>
    </submittedName>
</protein>
<dbReference type="InterPro" id="IPR011990">
    <property type="entry name" value="TPR-like_helical_dom_sf"/>
</dbReference>
<dbReference type="PANTHER" id="PTHR12558">
    <property type="entry name" value="CELL DIVISION CYCLE 16,23,27"/>
    <property type="match status" value="1"/>
</dbReference>
<dbReference type="SUPFAM" id="SSF48452">
    <property type="entry name" value="TPR-like"/>
    <property type="match status" value="1"/>
</dbReference>
<proteinExistence type="predicted"/>
<dbReference type="OrthoDB" id="793001at2"/>
<dbReference type="Gene3D" id="1.25.40.10">
    <property type="entry name" value="Tetratricopeptide repeat domain"/>
    <property type="match status" value="1"/>
</dbReference>